<accession>A0A1F4WIG9</accession>
<dbReference type="CDD" id="cd03801">
    <property type="entry name" value="GT4_PimA-like"/>
    <property type="match status" value="1"/>
</dbReference>
<gene>
    <name evidence="2" type="ORF">A2415_01120</name>
</gene>
<dbReference type="InterPro" id="IPR001296">
    <property type="entry name" value="Glyco_trans_1"/>
</dbReference>
<evidence type="ECO:0000313" key="3">
    <source>
        <dbReference type="Proteomes" id="UP000179113"/>
    </source>
</evidence>
<sequence>MVVYPPVDIEKFRPKKKKENVILYVGRFSELAQSKRQDVLIRVFRRINLVDWKLILAGGVEVGADRYLKKLKKMASGKNIEIVESPGFESLRDLYAQAKIFWSASGYGVDEEKEPMRVEHLGITPIEAMSAGAVPVIFAAGGHRETVKDGRNGFLWKTKNGLRIKTRRLINDPKLMNRIARAAKMESKKYSYERFEKEIIDLL</sequence>
<dbReference type="PANTHER" id="PTHR12526">
    <property type="entry name" value="GLYCOSYLTRANSFERASE"/>
    <property type="match status" value="1"/>
</dbReference>
<dbReference type="Proteomes" id="UP000179113">
    <property type="component" value="Unassembled WGS sequence"/>
</dbReference>
<evidence type="ECO:0000259" key="1">
    <source>
        <dbReference type="Pfam" id="PF00534"/>
    </source>
</evidence>
<proteinExistence type="predicted"/>
<evidence type="ECO:0000313" key="2">
    <source>
        <dbReference type="EMBL" id="OGC69212.1"/>
    </source>
</evidence>
<organism evidence="2 3">
    <name type="scientific">candidate division WWE3 bacterium RIFOXYC1_FULL_39_7</name>
    <dbReference type="NCBI Taxonomy" id="1802643"/>
    <lineage>
        <taxon>Bacteria</taxon>
        <taxon>Katanobacteria</taxon>
    </lineage>
</organism>
<dbReference type="EMBL" id="MEWA01000025">
    <property type="protein sequence ID" value="OGC69212.1"/>
    <property type="molecule type" value="Genomic_DNA"/>
</dbReference>
<feature type="domain" description="Glycosyl transferase family 1" evidence="1">
    <location>
        <begin position="11"/>
        <end position="184"/>
    </location>
</feature>
<dbReference type="Pfam" id="PF00534">
    <property type="entry name" value="Glycos_transf_1"/>
    <property type="match status" value="1"/>
</dbReference>
<protein>
    <recommendedName>
        <fullName evidence="1">Glycosyl transferase family 1 domain-containing protein</fullName>
    </recommendedName>
</protein>
<dbReference type="PANTHER" id="PTHR12526:SF584">
    <property type="entry name" value="GLYCOSYLTRANSFERASE"/>
    <property type="match status" value="1"/>
</dbReference>
<comment type="caution">
    <text evidence="2">The sequence shown here is derived from an EMBL/GenBank/DDBJ whole genome shotgun (WGS) entry which is preliminary data.</text>
</comment>
<dbReference type="Gene3D" id="3.40.50.2000">
    <property type="entry name" value="Glycogen Phosphorylase B"/>
    <property type="match status" value="1"/>
</dbReference>
<dbReference type="AlphaFoldDB" id="A0A1F4WIG9"/>
<dbReference type="GO" id="GO:0016757">
    <property type="term" value="F:glycosyltransferase activity"/>
    <property type="evidence" value="ECO:0007669"/>
    <property type="project" value="InterPro"/>
</dbReference>
<dbReference type="SUPFAM" id="SSF53756">
    <property type="entry name" value="UDP-Glycosyltransferase/glycogen phosphorylase"/>
    <property type="match status" value="1"/>
</dbReference>
<reference evidence="2 3" key="1">
    <citation type="journal article" date="2016" name="Nat. Commun.">
        <title>Thousands of microbial genomes shed light on interconnected biogeochemical processes in an aquifer system.</title>
        <authorList>
            <person name="Anantharaman K."/>
            <person name="Brown C.T."/>
            <person name="Hug L.A."/>
            <person name="Sharon I."/>
            <person name="Castelle C.J."/>
            <person name="Probst A.J."/>
            <person name="Thomas B.C."/>
            <person name="Singh A."/>
            <person name="Wilkins M.J."/>
            <person name="Karaoz U."/>
            <person name="Brodie E.L."/>
            <person name="Williams K.H."/>
            <person name="Hubbard S.S."/>
            <person name="Banfield J.F."/>
        </authorList>
    </citation>
    <scope>NUCLEOTIDE SEQUENCE [LARGE SCALE GENOMIC DNA]</scope>
</reference>
<name>A0A1F4WIG9_UNCKA</name>